<sequence length="886" mass="101603">MDPLNALSCAGTIVQFVDFSTRILSRTYELYKSPNSIITVNQELDLVATDLFQLSQKLRVSVRDVTAPDTEDERMLENLCLASSEIATELTTRLNDLRVQGKHRKWKSFQQAIKSVWSERDIMELTQRLSTLRDSVQIHVVVGLRDRMDGIVLSQSENFRSLDEKTQHIVTALLSQKDIVEDQAVAITRLLGKVELIAEDQRLTARALEEIGYAKEGREASRAQNETSSPNEAVASLQALRHEFQLSEKQIRSQVSNMICRDLQFSTMMEREGAIAEAHQQTFSWIFQENTPGNKAPWSSFTDWLRHGKGLYWIVGKAASGKSTLIKYIHESPTTTRLLREWAGGMPLATPRFYFWISGTAEQRSQTGLLRTLLFEILTQNKDLVPIVLPSRWAKRYSELAQPFEYFNVSRTPSDQWSTLELMEGFQALVKQESVPLKICLFIDGLDEYEGDYEKIAKLFREVITPNLKVCLSSRPLLPFHDAFQSFPCLELQNLTYDDIKKYVTTLFKDNAHFPRLEKREPVRALELMKSVVERAEGVFLWVKLVTRSLLDGLSNRDEISDLRQRLEALPKDLEELFKSMLDRIDPLYLERAAKIFLIIRASHRVADNARFPHKLAHLDTLSLSLAINSEHNQDCTDKPQAMSEEERREKRQIMKDQLKVWCAGLIEAVNTSPTHDSVQYLHRTVRDYLDQPDNLDMLVTRTAKNDFEPSTAMFRSITIQLQCINSFDSLEDGGLDRFSATALMYAHQADIDAKRANSELLNQFNRTMMGINGCDPNESFNGTSIFGFVVLGILVVIDRGGSQNKSEGQKRKLSMQLEIVELMLKHDANASILIDRYDGYNTARKLLVEVLFEFWPEKAREVDEMFQRHGGKLKPSKSWKLRLRK</sequence>
<dbReference type="AlphaFoldDB" id="A0A8E2F0C8"/>
<accession>A0A8E2F0C8</accession>
<dbReference type="InterPro" id="IPR056693">
    <property type="entry name" value="DUF7791"/>
</dbReference>
<name>A0A8E2F0C8_9PEZI</name>
<dbReference type="EMBL" id="KV749826">
    <property type="protein sequence ID" value="OCL07618.1"/>
    <property type="molecule type" value="Genomic_DNA"/>
</dbReference>
<evidence type="ECO:0000259" key="2">
    <source>
        <dbReference type="Pfam" id="PF24883"/>
    </source>
</evidence>
<dbReference type="Gene3D" id="3.40.50.300">
    <property type="entry name" value="P-loop containing nucleotide triphosphate hydrolases"/>
    <property type="match status" value="1"/>
</dbReference>
<organism evidence="4 5">
    <name type="scientific">Glonium stellatum</name>
    <dbReference type="NCBI Taxonomy" id="574774"/>
    <lineage>
        <taxon>Eukaryota</taxon>
        <taxon>Fungi</taxon>
        <taxon>Dikarya</taxon>
        <taxon>Ascomycota</taxon>
        <taxon>Pezizomycotina</taxon>
        <taxon>Dothideomycetes</taxon>
        <taxon>Pleosporomycetidae</taxon>
        <taxon>Gloniales</taxon>
        <taxon>Gloniaceae</taxon>
        <taxon>Glonium</taxon>
    </lineage>
</organism>
<feature type="domain" description="Nephrocystin 3-like N-terminal" evidence="2">
    <location>
        <begin position="299"/>
        <end position="475"/>
    </location>
</feature>
<protein>
    <recommendedName>
        <fullName evidence="6">NACHT domain-containing protein</fullName>
    </recommendedName>
</protein>
<proteinExistence type="predicted"/>
<dbReference type="PANTHER" id="PTHR10039:SF5">
    <property type="entry name" value="NACHT DOMAIN-CONTAINING PROTEIN"/>
    <property type="match status" value="1"/>
</dbReference>
<evidence type="ECO:0000256" key="1">
    <source>
        <dbReference type="ARBA" id="ARBA00022737"/>
    </source>
</evidence>
<dbReference type="InterPro" id="IPR056884">
    <property type="entry name" value="NPHP3-like_N"/>
</dbReference>
<dbReference type="OrthoDB" id="443402at2759"/>
<gene>
    <name evidence="4" type="ORF">AOQ84DRAFT_222678</name>
</gene>
<keyword evidence="5" id="KW-1185">Reference proteome</keyword>
<dbReference type="Pfam" id="PF25053">
    <property type="entry name" value="DUF7791"/>
    <property type="match status" value="1"/>
</dbReference>
<keyword evidence="1" id="KW-0677">Repeat</keyword>
<dbReference type="SUPFAM" id="SSF52540">
    <property type="entry name" value="P-loop containing nucleoside triphosphate hydrolases"/>
    <property type="match status" value="1"/>
</dbReference>
<dbReference type="Pfam" id="PF24883">
    <property type="entry name" value="NPHP3_N"/>
    <property type="match status" value="1"/>
</dbReference>
<dbReference type="PANTHER" id="PTHR10039">
    <property type="entry name" value="AMELOGENIN"/>
    <property type="match status" value="1"/>
</dbReference>
<evidence type="ECO:0000313" key="5">
    <source>
        <dbReference type="Proteomes" id="UP000250140"/>
    </source>
</evidence>
<reference evidence="4 5" key="1">
    <citation type="journal article" date="2016" name="Nat. Commun.">
        <title>Ectomycorrhizal ecology is imprinted in the genome of the dominant symbiotic fungus Cenococcum geophilum.</title>
        <authorList>
            <consortium name="DOE Joint Genome Institute"/>
            <person name="Peter M."/>
            <person name="Kohler A."/>
            <person name="Ohm R.A."/>
            <person name="Kuo A."/>
            <person name="Krutzmann J."/>
            <person name="Morin E."/>
            <person name="Arend M."/>
            <person name="Barry K.W."/>
            <person name="Binder M."/>
            <person name="Choi C."/>
            <person name="Clum A."/>
            <person name="Copeland A."/>
            <person name="Grisel N."/>
            <person name="Haridas S."/>
            <person name="Kipfer T."/>
            <person name="LaButti K."/>
            <person name="Lindquist E."/>
            <person name="Lipzen A."/>
            <person name="Maire R."/>
            <person name="Meier B."/>
            <person name="Mihaltcheva S."/>
            <person name="Molinier V."/>
            <person name="Murat C."/>
            <person name="Poggeler S."/>
            <person name="Quandt C.A."/>
            <person name="Sperisen C."/>
            <person name="Tritt A."/>
            <person name="Tisserant E."/>
            <person name="Crous P.W."/>
            <person name="Henrissat B."/>
            <person name="Nehls U."/>
            <person name="Egli S."/>
            <person name="Spatafora J.W."/>
            <person name="Grigoriev I.V."/>
            <person name="Martin F.M."/>
        </authorList>
    </citation>
    <scope>NUCLEOTIDE SEQUENCE [LARGE SCALE GENOMIC DNA]</scope>
    <source>
        <strain evidence="4 5">CBS 207.34</strain>
    </source>
</reference>
<evidence type="ECO:0000313" key="4">
    <source>
        <dbReference type="EMBL" id="OCL07618.1"/>
    </source>
</evidence>
<evidence type="ECO:0000259" key="3">
    <source>
        <dbReference type="Pfam" id="PF25053"/>
    </source>
</evidence>
<feature type="domain" description="DUF7791" evidence="3">
    <location>
        <begin position="584"/>
        <end position="726"/>
    </location>
</feature>
<dbReference type="InterPro" id="IPR027417">
    <property type="entry name" value="P-loop_NTPase"/>
</dbReference>
<dbReference type="Proteomes" id="UP000250140">
    <property type="component" value="Unassembled WGS sequence"/>
</dbReference>
<evidence type="ECO:0008006" key="6">
    <source>
        <dbReference type="Google" id="ProtNLM"/>
    </source>
</evidence>